<dbReference type="Proteomes" id="UP000768524">
    <property type="component" value="Unassembled WGS sequence"/>
</dbReference>
<sequence length="55" mass="5887">SLKSTTAKVPASRAPTFTVNCNPVLFATRPLLLPSPLPWLPHASGFPGAARRYPD</sequence>
<organism evidence="1 2">
    <name type="scientific">Pectobacterium brasiliense</name>
    <dbReference type="NCBI Taxonomy" id="180957"/>
    <lineage>
        <taxon>Bacteria</taxon>
        <taxon>Pseudomonadati</taxon>
        <taxon>Pseudomonadota</taxon>
        <taxon>Gammaproteobacteria</taxon>
        <taxon>Enterobacterales</taxon>
        <taxon>Pectobacteriaceae</taxon>
        <taxon>Pectobacterium</taxon>
    </lineage>
</organism>
<dbReference type="EMBL" id="JACGEP010000076">
    <property type="protein sequence ID" value="MBN3053725.1"/>
    <property type="molecule type" value="Genomic_DNA"/>
</dbReference>
<dbReference type="AlphaFoldDB" id="A0AAE3BHI1"/>
<comment type="caution">
    <text evidence="1">The sequence shown here is derived from an EMBL/GenBank/DDBJ whole genome shotgun (WGS) entry which is preliminary data.</text>
</comment>
<evidence type="ECO:0000313" key="1">
    <source>
        <dbReference type="EMBL" id="MBN3053725.1"/>
    </source>
</evidence>
<accession>A0AAE3BHI1</accession>
<gene>
    <name evidence="1" type="ORF">H4F45_20095</name>
</gene>
<proteinExistence type="predicted"/>
<feature type="non-terminal residue" evidence="1">
    <location>
        <position position="1"/>
    </location>
</feature>
<evidence type="ECO:0000313" key="2">
    <source>
        <dbReference type="Proteomes" id="UP000768524"/>
    </source>
</evidence>
<reference evidence="1" key="1">
    <citation type="submission" date="2020-07" db="EMBL/GenBank/DDBJ databases">
        <title>A pangenomic view of the genus Pectobacterium provides insights into genome organization, phylogeny, and virulence.</title>
        <authorList>
            <person name="Jonkheer E."/>
            <person name="Brankovics B."/>
            <person name="Houwers I."/>
            <person name="Van Der Wolf J."/>
            <person name="Bonants P."/>
            <person name="Vreeburg R."/>
            <person name="Bollema R."/>
            <person name="De Haan J."/>
            <person name="Berke L."/>
            <person name="De Ridder D."/>
            <person name="Smit S."/>
            <person name="Van Der Lee T.A.J."/>
        </authorList>
    </citation>
    <scope>NUCLEOTIDE SEQUENCE</scope>
    <source>
        <strain evidence="1">NAK:433</strain>
    </source>
</reference>
<name>A0AAE3BHI1_9GAMM</name>
<protein>
    <submittedName>
        <fullName evidence="1">Uncharacterized protein</fullName>
    </submittedName>
</protein>